<dbReference type="InterPro" id="IPR013216">
    <property type="entry name" value="Methyltransf_11"/>
</dbReference>
<keyword evidence="1" id="KW-0812">Transmembrane</keyword>
<dbReference type="GO" id="GO:0032259">
    <property type="term" value="P:methylation"/>
    <property type="evidence" value="ECO:0007669"/>
    <property type="project" value="UniProtKB-KW"/>
</dbReference>
<dbReference type="Gene3D" id="3.40.50.150">
    <property type="entry name" value="Vaccinia Virus protein VP39"/>
    <property type="match status" value="1"/>
</dbReference>
<feature type="transmembrane region" description="Helical" evidence="1">
    <location>
        <begin position="62"/>
        <end position="86"/>
    </location>
</feature>
<protein>
    <submittedName>
        <fullName evidence="3">Methyltransferase domain-containing protein</fullName>
    </submittedName>
</protein>
<accession>A0ABV7XU19</accession>
<keyword evidence="1" id="KW-0472">Membrane</keyword>
<dbReference type="Pfam" id="PF08241">
    <property type="entry name" value="Methyltransf_11"/>
    <property type="match status" value="1"/>
</dbReference>
<evidence type="ECO:0000256" key="1">
    <source>
        <dbReference type="SAM" id="Phobius"/>
    </source>
</evidence>
<evidence type="ECO:0000259" key="2">
    <source>
        <dbReference type="Pfam" id="PF08241"/>
    </source>
</evidence>
<comment type="caution">
    <text evidence="3">The sequence shown here is derived from an EMBL/GenBank/DDBJ whole genome shotgun (WGS) entry which is preliminary data.</text>
</comment>
<feature type="transmembrane region" description="Helical" evidence="1">
    <location>
        <begin position="38"/>
        <end position="55"/>
    </location>
</feature>
<dbReference type="RefSeq" id="WP_290297041.1">
    <property type="nucleotide sequence ID" value="NZ_JAUFQR010000001.1"/>
</dbReference>
<dbReference type="GO" id="GO:0008168">
    <property type="term" value="F:methyltransferase activity"/>
    <property type="evidence" value="ECO:0007669"/>
    <property type="project" value="UniProtKB-KW"/>
</dbReference>
<name>A0ABV7XU19_9FLAO</name>
<organism evidence="3 4">
    <name type="scientific">Chryseobacterium tructae</name>
    <dbReference type="NCBI Taxonomy" id="1037380"/>
    <lineage>
        <taxon>Bacteria</taxon>
        <taxon>Pseudomonadati</taxon>
        <taxon>Bacteroidota</taxon>
        <taxon>Flavobacteriia</taxon>
        <taxon>Flavobacteriales</taxon>
        <taxon>Weeksellaceae</taxon>
        <taxon>Chryseobacterium group</taxon>
        <taxon>Chryseobacterium</taxon>
    </lineage>
</organism>
<dbReference type="SUPFAM" id="SSF53335">
    <property type="entry name" value="S-adenosyl-L-methionine-dependent methyltransferases"/>
    <property type="match status" value="1"/>
</dbReference>
<gene>
    <name evidence="3" type="ORF">ACFONJ_11085</name>
</gene>
<keyword evidence="1" id="KW-1133">Transmembrane helix</keyword>
<keyword evidence="4" id="KW-1185">Reference proteome</keyword>
<reference evidence="4" key="1">
    <citation type="journal article" date="2019" name="Int. J. Syst. Evol. Microbiol.">
        <title>The Global Catalogue of Microorganisms (GCM) 10K type strain sequencing project: providing services to taxonomists for standard genome sequencing and annotation.</title>
        <authorList>
            <consortium name="The Broad Institute Genomics Platform"/>
            <consortium name="The Broad Institute Genome Sequencing Center for Infectious Disease"/>
            <person name="Wu L."/>
            <person name="Ma J."/>
        </authorList>
    </citation>
    <scope>NUCLEOTIDE SEQUENCE [LARGE SCALE GENOMIC DNA]</scope>
    <source>
        <strain evidence="4">CECT 7798</strain>
    </source>
</reference>
<keyword evidence="3" id="KW-0808">Transferase</keyword>
<dbReference type="EMBL" id="JBHRYO010000002">
    <property type="protein sequence ID" value="MFC3756511.1"/>
    <property type="molecule type" value="Genomic_DNA"/>
</dbReference>
<proteinExistence type="predicted"/>
<sequence>MKVGDENTEQEFVYLKQGTSVNTMKITKLVILFNYKKILLGIGVSLFLFILSFQLDSAVFTVLLRVLGILIILNIIASLLASYILYDTSDLYELNDLKEDIDWSKTENAVVIHASFDPLSQRLEAKYPHLNLTVCDIYGNRHEHESGIEVSKKMFPPNPKEIKISPDKLPFEDGSQDVILAVTALHEILDHEKRVLFFKEAKRILKKGGIIIISEQFRDTTNFIFFNIGAFHFLSWKQWKSSIAPSRLKITGNKKITPFANMLIVQKD</sequence>
<dbReference type="Proteomes" id="UP001595735">
    <property type="component" value="Unassembled WGS sequence"/>
</dbReference>
<evidence type="ECO:0000313" key="4">
    <source>
        <dbReference type="Proteomes" id="UP001595735"/>
    </source>
</evidence>
<keyword evidence="3" id="KW-0489">Methyltransferase</keyword>
<dbReference type="InterPro" id="IPR029063">
    <property type="entry name" value="SAM-dependent_MTases_sf"/>
</dbReference>
<feature type="domain" description="Methyltransferase type 11" evidence="2">
    <location>
        <begin position="156"/>
        <end position="213"/>
    </location>
</feature>
<evidence type="ECO:0000313" key="3">
    <source>
        <dbReference type="EMBL" id="MFC3756511.1"/>
    </source>
</evidence>